<dbReference type="GO" id="GO:0022625">
    <property type="term" value="C:cytosolic large ribosomal subunit"/>
    <property type="evidence" value="ECO:0007669"/>
    <property type="project" value="TreeGrafter"/>
</dbReference>
<dbReference type="NCBIfam" id="TIGR00012">
    <property type="entry name" value="L29"/>
    <property type="match status" value="1"/>
</dbReference>
<evidence type="ECO:0000256" key="4">
    <source>
        <dbReference type="ARBA" id="ARBA00035204"/>
    </source>
</evidence>
<keyword evidence="7" id="KW-1185">Reference proteome</keyword>
<dbReference type="AlphaFoldDB" id="A0A4R3L3R4"/>
<dbReference type="CDD" id="cd00427">
    <property type="entry name" value="Ribosomal_L29_HIP"/>
    <property type="match status" value="1"/>
</dbReference>
<name>A0A4R3L3R4_9BACL</name>
<dbReference type="PANTHER" id="PTHR10916:SF0">
    <property type="entry name" value="LARGE RIBOSOMAL SUBUNIT PROTEIN UL29C"/>
    <property type="match status" value="1"/>
</dbReference>
<evidence type="ECO:0000256" key="3">
    <source>
        <dbReference type="ARBA" id="ARBA00023274"/>
    </source>
</evidence>
<keyword evidence="2 5" id="KW-0689">Ribosomal protein</keyword>
<comment type="caution">
    <text evidence="6">The sequence shown here is derived from an EMBL/GenBank/DDBJ whole genome shotgun (WGS) entry which is preliminary data.</text>
</comment>
<dbReference type="SUPFAM" id="SSF46561">
    <property type="entry name" value="Ribosomal protein L29 (L29p)"/>
    <property type="match status" value="1"/>
</dbReference>
<dbReference type="EMBL" id="SMAG01000004">
    <property type="protein sequence ID" value="TCS94179.1"/>
    <property type="molecule type" value="Genomic_DNA"/>
</dbReference>
<evidence type="ECO:0000256" key="1">
    <source>
        <dbReference type="ARBA" id="ARBA00009254"/>
    </source>
</evidence>
<keyword evidence="3 5" id="KW-0687">Ribonucleoprotein</keyword>
<dbReference type="Pfam" id="PF00831">
    <property type="entry name" value="Ribosomal_L29"/>
    <property type="match status" value="1"/>
</dbReference>
<dbReference type="GO" id="GO:0006412">
    <property type="term" value="P:translation"/>
    <property type="evidence" value="ECO:0007669"/>
    <property type="project" value="UniProtKB-UniRule"/>
</dbReference>
<dbReference type="HAMAP" id="MF_00374">
    <property type="entry name" value="Ribosomal_uL29"/>
    <property type="match status" value="1"/>
</dbReference>
<dbReference type="Gene3D" id="1.10.287.310">
    <property type="match status" value="1"/>
</dbReference>
<dbReference type="InterPro" id="IPR050063">
    <property type="entry name" value="Ribosomal_protein_uL29"/>
</dbReference>
<gene>
    <name evidence="5" type="primary">rpmC</name>
    <name evidence="6" type="ORF">EDD58_10445</name>
</gene>
<comment type="similarity">
    <text evidence="1 5">Belongs to the universal ribosomal protein uL29 family.</text>
</comment>
<dbReference type="OrthoDB" id="9815192at2"/>
<accession>A0A4R3L3R4</accession>
<dbReference type="RefSeq" id="WP_131924590.1">
    <property type="nucleotide sequence ID" value="NZ_SMAG01000004.1"/>
</dbReference>
<sequence>MKAKELIELTTAEIEQKIATYKEELFNLRFQSVTGQLENPARLSQVRKNIARCKTVLRERELGIEERRKQG</sequence>
<dbReference type="Proteomes" id="UP000294937">
    <property type="component" value="Unassembled WGS sequence"/>
</dbReference>
<dbReference type="GO" id="GO:0003735">
    <property type="term" value="F:structural constituent of ribosome"/>
    <property type="evidence" value="ECO:0007669"/>
    <property type="project" value="InterPro"/>
</dbReference>
<dbReference type="InterPro" id="IPR001854">
    <property type="entry name" value="Ribosomal_uL29"/>
</dbReference>
<proteinExistence type="inferred from homology"/>
<dbReference type="InterPro" id="IPR036049">
    <property type="entry name" value="Ribosomal_uL29_sf"/>
</dbReference>
<evidence type="ECO:0000313" key="6">
    <source>
        <dbReference type="EMBL" id="TCS94179.1"/>
    </source>
</evidence>
<organism evidence="6 7">
    <name type="scientific">Hazenella coriacea</name>
    <dbReference type="NCBI Taxonomy" id="1179467"/>
    <lineage>
        <taxon>Bacteria</taxon>
        <taxon>Bacillati</taxon>
        <taxon>Bacillota</taxon>
        <taxon>Bacilli</taxon>
        <taxon>Bacillales</taxon>
        <taxon>Thermoactinomycetaceae</taxon>
        <taxon>Hazenella</taxon>
    </lineage>
</organism>
<dbReference type="PANTHER" id="PTHR10916">
    <property type="entry name" value="60S RIBOSOMAL PROTEIN L35/50S RIBOSOMAL PROTEIN L29"/>
    <property type="match status" value="1"/>
</dbReference>
<reference evidence="6 7" key="1">
    <citation type="submission" date="2019-03" db="EMBL/GenBank/DDBJ databases">
        <title>Genomic Encyclopedia of Type Strains, Phase IV (KMG-IV): sequencing the most valuable type-strain genomes for metagenomic binning, comparative biology and taxonomic classification.</title>
        <authorList>
            <person name="Goeker M."/>
        </authorList>
    </citation>
    <scope>NUCLEOTIDE SEQUENCE [LARGE SCALE GENOMIC DNA]</scope>
    <source>
        <strain evidence="6 7">DSM 45707</strain>
    </source>
</reference>
<evidence type="ECO:0000256" key="2">
    <source>
        <dbReference type="ARBA" id="ARBA00022980"/>
    </source>
</evidence>
<protein>
    <recommendedName>
        <fullName evidence="4 5">Large ribosomal subunit protein uL29</fullName>
    </recommendedName>
</protein>
<evidence type="ECO:0000256" key="5">
    <source>
        <dbReference type="HAMAP-Rule" id="MF_00374"/>
    </source>
</evidence>
<evidence type="ECO:0000313" key="7">
    <source>
        <dbReference type="Proteomes" id="UP000294937"/>
    </source>
</evidence>
<dbReference type="FunFam" id="1.10.287.310:FF:000001">
    <property type="entry name" value="50S ribosomal protein L29"/>
    <property type="match status" value="1"/>
</dbReference>